<dbReference type="SUPFAM" id="SSF51658">
    <property type="entry name" value="Xylose isomerase-like"/>
    <property type="match status" value="1"/>
</dbReference>
<protein>
    <submittedName>
        <fullName evidence="2">Sugar phosphate isomerase/epimerase</fullName>
    </submittedName>
</protein>
<name>A0A4R6R952_9HYPH</name>
<feature type="domain" description="Xylose isomerase-like TIM barrel" evidence="1">
    <location>
        <begin position="24"/>
        <end position="273"/>
    </location>
</feature>
<accession>A0A4R6R952</accession>
<dbReference type="RefSeq" id="WP_126539492.1">
    <property type="nucleotide sequence ID" value="NZ_BSPM01000007.1"/>
</dbReference>
<evidence type="ECO:0000313" key="2">
    <source>
        <dbReference type="EMBL" id="TDP82355.1"/>
    </source>
</evidence>
<dbReference type="Proteomes" id="UP000294547">
    <property type="component" value="Unassembled WGS sequence"/>
</dbReference>
<keyword evidence="3" id="KW-1185">Reference proteome</keyword>
<dbReference type="PANTHER" id="PTHR12110">
    <property type="entry name" value="HYDROXYPYRUVATE ISOMERASE"/>
    <property type="match status" value="1"/>
</dbReference>
<proteinExistence type="predicted"/>
<organism evidence="2 3">
    <name type="scientific">Oharaeibacter diazotrophicus</name>
    <dbReference type="NCBI Taxonomy" id="1920512"/>
    <lineage>
        <taxon>Bacteria</taxon>
        <taxon>Pseudomonadati</taxon>
        <taxon>Pseudomonadota</taxon>
        <taxon>Alphaproteobacteria</taxon>
        <taxon>Hyphomicrobiales</taxon>
        <taxon>Pleomorphomonadaceae</taxon>
        <taxon>Oharaeibacter</taxon>
    </lineage>
</organism>
<dbReference type="AlphaFoldDB" id="A0A4R6R952"/>
<dbReference type="EMBL" id="SNXY01000010">
    <property type="protein sequence ID" value="TDP82355.1"/>
    <property type="molecule type" value="Genomic_DNA"/>
</dbReference>
<dbReference type="PANTHER" id="PTHR12110:SF53">
    <property type="entry name" value="BLR5974 PROTEIN"/>
    <property type="match status" value="1"/>
</dbReference>
<comment type="caution">
    <text evidence="2">The sequence shown here is derived from an EMBL/GenBank/DDBJ whole genome shotgun (WGS) entry which is preliminary data.</text>
</comment>
<dbReference type="InterPro" id="IPR050312">
    <property type="entry name" value="IolE/XylAMocC-like"/>
</dbReference>
<dbReference type="GO" id="GO:0016853">
    <property type="term" value="F:isomerase activity"/>
    <property type="evidence" value="ECO:0007669"/>
    <property type="project" value="UniProtKB-KW"/>
</dbReference>
<dbReference type="InterPro" id="IPR036237">
    <property type="entry name" value="Xyl_isomerase-like_sf"/>
</dbReference>
<evidence type="ECO:0000313" key="3">
    <source>
        <dbReference type="Proteomes" id="UP000294547"/>
    </source>
</evidence>
<evidence type="ECO:0000259" key="1">
    <source>
        <dbReference type="Pfam" id="PF01261"/>
    </source>
</evidence>
<reference evidence="2 3" key="1">
    <citation type="submission" date="2019-03" db="EMBL/GenBank/DDBJ databases">
        <title>Genomic Encyclopedia of Type Strains, Phase IV (KMG-IV): sequencing the most valuable type-strain genomes for metagenomic binning, comparative biology and taxonomic classification.</title>
        <authorList>
            <person name="Goeker M."/>
        </authorList>
    </citation>
    <scope>NUCLEOTIDE SEQUENCE [LARGE SCALE GENOMIC DNA]</scope>
    <source>
        <strain evidence="2 3">DSM 102969</strain>
    </source>
</reference>
<gene>
    <name evidence="2" type="ORF">EDD54_3622</name>
</gene>
<dbReference type="Gene3D" id="3.20.20.150">
    <property type="entry name" value="Divalent-metal-dependent TIM barrel enzymes"/>
    <property type="match status" value="1"/>
</dbReference>
<keyword evidence="2" id="KW-0413">Isomerase</keyword>
<dbReference type="OrthoDB" id="127676at2"/>
<sequence>MTRRRIGVSLVADAYDFSDFPAALDEAEALGLDFVELPLFALHLVAAGRVLDDRVAALAAVLAGRRLAFSAHGFLDVNFAAAPDALPAHEAVAAAMVTVAARLGVDRVVFHAGRLPAGTTAVDAAAAAAREVDALRRLGARAADAGVLVVIENVFRWNGRVTASPAELAATLAAVDHPAVAACFDVGHGAIAATEAGLDLAAEAAALAPFARHVHVHDNFGRPAPERFFHPSEALAFGAGDLHLPLGRGALPWDRLLAAGFPADAWFDVELNARYWPELADTVARLRALLAAAP</sequence>
<dbReference type="Pfam" id="PF01261">
    <property type="entry name" value="AP_endonuc_2"/>
    <property type="match status" value="1"/>
</dbReference>
<dbReference type="InterPro" id="IPR013022">
    <property type="entry name" value="Xyl_isomerase-like_TIM-brl"/>
</dbReference>